<protein>
    <submittedName>
        <fullName evidence="7">tRNA (Cytosine49-C5)-methyltransferase</fullName>
    </submittedName>
</protein>
<organism evidence="7 8">
    <name type="scientific">Methylomarinovum tepidoasis</name>
    <dbReference type="NCBI Taxonomy" id="2840183"/>
    <lineage>
        <taxon>Bacteria</taxon>
        <taxon>Pseudomonadati</taxon>
        <taxon>Pseudomonadota</taxon>
        <taxon>Gammaproteobacteria</taxon>
        <taxon>Methylococcales</taxon>
        <taxon>Methylothermaceae</taxon>
        <taxon>Methylomarinovum</taxon>
    </lineage>
</organism>
<comment type="similarity">
    <text evidence="5">Belongs to the class I-like SAM-binding methyltransferase superfamily. RsmB/NOP family.</text>
</comment>
<dbReference type="Gene3D" id="3.30.70.1170">
    <property type="entry name" value="Sun protein, domain 3"/>
    <property type="match status" value="1"/>
</dbReference>
<keyword evidence="2 5" id="KW-0808">Transferase</keyword>
<name>A0AAU9C1Q2_9GAMM</name>
<dbReference type="GO" id="GO:0003723">
    <property type="term" value="F:RNA binding"/>
    <property type="evidence" value="ECO:0007669"/>
    <property type="project" value="UniProtKB-UniRule"/>
</dbReference>
<keyword evidence="1 5" id="KW-0489">Methyltransferase</keyword>
<evidence type="ECO:0000313" key="7">
    <source>
        <dbReference type="EMBL" id="BCX89893.1"/>
    </source>
</evidence>
<gene>
    <name evidence="7" type="ORF">MIN45_P2267</name>
</gene>
<feature type="domain" description="SAM-dependent MTase RsmB/NOP-type" evidence="6">
    <location>
        <begin position="16"/>
        <end position="300"/>
    </location>
</feature>
<dbReference type="Pfam" id="PF01189">
    <property type="entry name" value="Methyltr_RsmB-F"/>
    <property type="match status" value="1"/>
</dbReference>
<dbReference type="GO" id="GO:0016428">
    <property type="term" value="F:tRNA (cytidine-5-)-methyltransferase activity"/>
    <property type="evidence" value="ECO:0007669"/>
    <property type="project" value="TreeGrafter"/>
</dbReference>
<dbReference type="InterPro" id="IPR029063">
    <property type="entry name" value="SAM-dependent_MTases_sf"/>
</dbReference>
<dbReference type="RefSeq" id="WP_286292471.1">
    <property type="nucleotide sequence ID" value="NZ_AP024718.1"/>
</dbReference>
<sequence length="464" mass="50996">MPLQRYRPLIDDWDAFTAALARPLPRVLWANPLRLDAATLADLLREEGLTPQPVAWYPGALRLPAGTPVGGRWWYFAGLAHAQEEASLLPVRLLDPRPGERILDLCAAPGGKTAQIAMILHGRGTVVANDVILGRMRPLRANLERLGLLNVSLTLRDGAGYPNAAGAFDRILVDAPCSCEGTLRRHDPLERYGAEVSSRYARLQQALLRRAVALCRPGGRIVYSTCTFAPEENEAVIDAVLRQSGGMVRVVPQAVGGLRTAPGVSRWNGRRFDPQVEHCLRLWPHHNDTGGFFAAVLEKTPDAEAPRAAPANPPQVEAPELETWLRRRHDLPPDCMADWLPCRHSSRGIHVVQRDHRPPARPEPEVMGVEVLKTATRPPKVTTAGALLLAPQARANVIDLEAAQLPAYFGRQTFPVATAQTHRCRRGFVIVRHRGFGLGSGWYDPDAARLQSLFPKRAPGRVAP</sequence>
<dbReference type="InterPro" id="IPR023267">
    <property type="entry name" value="RCMT"/>
</dbReference>
<accession>A0AAU9C1Q2</accession>
<evidence type="ECO:0000256" key="2">
    <source>
        <dbReference type="ARBA" id="ARBA00022679"/>
    </source>
</evidence>
<dbReference type="PANTHER" id="PTHR22807">
    <property type="entry name" value="NOP2 YEAST -RELATED NOL1/NOP2/FMU SUN DOMAIN-CONTAINING"/>
    <property type="match status" value="1"/>
</dbReference>
<dbReference type="Gene3D" id="3.40.50.150">
    <property type="entry name" value="Vaccinia Virus protein VP39"/>
    <property type="match status" value="1"/>
</dbReference>
<evidence type="ECO:0000256" key="5">
    <source>
        <dbReference type="PROSITE-ProRule" id="PRU01023"/>
    </source>
</evidence>
<keyword evidence="8" id="KW-1185">Reference proteome</keyword>
<dbReference type="CDD" id="cd02440">
    <property type="entry name" value="AdoMet_MTases"/>
    <property type="match status" value="1"/>
</dbReference>
<feature type="binding site" evidence="5">
    <location>
        <position position="174"/>
    </location>
    <ligand>
        <name>S-adenosyl-L-methionine</name>
        <dbReference type="ChEBI" id="CHEBI:59789"/>
    </ligand>
</feature>
<proteinExistence type="inferred from homology"/>
<feature type="binding site" evidence="5">
    <location>
        <begin position="106"/>
        <end position="112"/>
    </location>
    <ligand>
        <name>S-adenosyl-L-methionine</name>
        <dbReference type="ChEBI" id="CHEBI:59789"/>
    </ligand>
</feature>
<dbReference type="InterPro" id="IPR049560">
    <property type="entry name" value="MeTrfase_RsmB-F_NOP2_cat"/>
</dbReference>
<evidence type="ECO:0000256" key="3">
    <source>
        <dbReference type="ARBA" id="ARBA00022691"/>
    </source>
</evidence>
<dbReference type="KEGG" id="meiy:MIN45_P2267"/>
<dbReference type="GO" id="GO:0030488">
    <property type="term" value="P:tRNA methylation"/>
    <property type="evidence" value="ECO:0007669"/>
    <property type="project" value="TreeGrafter"/>
</dbReference>
<dbReference type="SUPFAM" id="SSF53335">
    <property type="entry name" value="S-adenosyl-L-methionine-dependent methyltransferases"/>
    <property type="match status" value="1"/>
</dbReference>
<evidence type="ECO:0000259" key="6">
    <source>
        <dbReference type="PROSITE" id="PS51686"/>
    </source>
</evidence>
<dbReference type="InterPro" id="IPR001678">
    <property type="entry name" value="MeTrfase_RsmB-F_NOP2_dom"/>
</dbReference>
<reference evidence="8" key="1">
    <citation type="journal article" date="2024" name="Int. J. Syst. Evol. Microbiol.">
        <title>Methylomarinovum tepidoasis sp. nov., a moderately thermophilic methanotroph of the family Methylothermaceae isolated from a deep-sea hydrothermal field.</title>
        <authorList>
            <person name="Hirayama H."/>
            <person name="Takaki Y."/>
            <person name="Abe M."/>
            <person name="Miyazaki M."/>
            <person name="Uematsu K."/>
            <person name="Matsui Y."/>
            <person name="Takai K."/>
        </authorList>
    </citation>
    <scope>NUCLEOTIDE SEQUENCE [LARGE SCALE GENOMIC DNA]</scope>
    <source>
        <strain evidence="8">IN45</strain>
    </source>
</reference>
<evidence type="ECO:0000313" key="8">
    <source>
        <dbReference type="Proteomes" id="UP001321450"/>
    </source>
</evidence>
<evidence type="ECO:0000256" key="4">
    <source>
        <dbReference type="ARBA" id="ARBA00022884"/>
    </source>
</evidence>
<feature type="binding site" evidence="5">
    <location>
        <position position="157"/>
    </location>
    <ligand>
        <name>S-adenosyl-L-methionine</name>
        <dbReference type="ChEBI" id="CHEBI:59789"/>
    </ligand>
</feature>
<feature type="binding site" evidence="5">
    <location>
        <position position="130"/>
    </location>
    <ligand>
        <name>S-adenosyl-L-methionine</name>
        <dbReference type="ChEBI" id="CHEBI:59789"/>
    </ligand>
</feature>
<evidence type="ECO:0000256" key="1">
    <source>
        <dbReference type="ARBA" id="ARBA00022603"/>
    </source>
</evidence>
<dbReference type="AlphaFoldDB" id="A0AAU9C1Q2"/>
<feature type="active site" description="Nucleophile" evidence="5">
    <location>
        <position position="226"/>
    </location>
</feature>
<dbReference type="PRINTS" id="PR02008">
    <property type="entry name" value="RCMTFAMILY"/>
</dbReference>
<dbReference type="PROSITE" id="PS51686">
    <property type="entry name" value="SAM_MT_RSMB_NOP"/>
    <property type="match status" value="1"/>
</dbReference>
<keyword evidence="4 5" id="KW-0694">RNA-binding</keyword>
<keyword evidence="3 5" id="KW-0949">S-adenosyl-L-methionine</keyword>
<dbReference type="PANTHER" id="PTHR22807:SF74">
    <property type="entry name" value="TRNA (CYTOSINE(48)-C(5))-METHYLTRANSFERASE"/>
    <property type="match status" value="1"/>
</dbReference>
<dbReference type="Proteomes" id="UP001321450">
    <property type="component" value="Chromosome"/>
</dbReference>
<dbReference type="EMBL" id="AP024718">
    <property type="protein sequence ID" value="BCX89893.1"/>
    <property type="molecule type" value="Genomic_DNA"/>
</dbReference>